<feature type="binding site" evidence="7">
    <location>
        <begin position="50"/>
        <end position="51"/>
    </location>
    <ligand>
        <name>substrate</name>
    </ligand>
</feature>
<dbReference type="InterPro" id="IPR004391">
    <property type="entry name" value="Glu_race"/>
</dbReference>
<keyword evidence="4 7" id="KW-0573">Peptidoglycan synthesis</keyword>
<evidence type="ECO:0000256" key="5">
    <source>
        <dbReference type="ARBA" id="ARBA00023235"/>
    </source>
</evidence>
<comment type="pathway">
    <text evidence="7">Cell wall biogenesis; peptidoglycan biosynthesis.</text>
</comment>
<evidence type="ECO:0000313" key="9">
    <source>
        <dbReference type="Proteomes" id="UP000242561"/>
    </source>
</evidence>
<dbReference type="GO" id="GO:0071555">
    <property type="term" value="P:cell wall organization"/>
    <property type="evidence" value="ECO:0007669"/>
    <property type="project" value="UniProtKB-KW"/>
</dbReference>
<dbReference type="GO" id="GO:0008360">
    <property type="term" value="P:regulation of cell shape"/>
    <property type="evidence" value="ECO:0007669"/>
    <property type="project" value="UniProtKB-KW"/>
</dbReference>
<dbReference type="PROSITE" id="PS00924">
    <property type="entry name" value="ASP_GLU_RACEMASE_2"/>
    <property type="match status" value="1"/>
</dbReference>
<feature type="active site" description="Proton donor/acceptor" evidence="7">
    <location>
        <position position="196"/>
    </location>
</feature>
<name>A0A1L3JBZ3_9SPHN</name>
<sequence length="281" mass="30567">MMTSNEQISSMQPILFLDSGIGGLSILTEAKKAVPDAQYIYLADYAALPYGNKSEAEIAARVPALLGRAVERYRPRLITIACNTACTIALSHVRAALDVPIVGTVPAIKPAAALSTTKVIGILGTAATIRQPYVEKLYQQYASDCMLIRSAAPDLVGAAEAKMRGEDVPIKIYENAISNLLQHEQAKNMDVIILGCTHFPLVKDELSAAALKLGMAEHLKFIDGAQGISRRIDFLTKEQKFAGNHGHNIGKDKFFYTGENIDIEKLIPNLTKIGFTEFSEF</sequence>
<dbReference type="UniPathway" id="UPA00219"/>
<feature type="binding site" evidence="7">
    <location>
        <begin position="197"/>
        <end position="198"/>
    </location>
    <ligand>
        <name>substrate</name>
    </ligand>
</feature>
<organism evidence="8 9">
    <name type="scientific">Sphingorhabdus lutea</name>
    <dbReference type="NCBI Taxonomy" id="1913578"/>
    <lineage>
        <taxon>Bacteria</taxon>
        <taxon>Pseudomonadati</taxon>
        <taxon>Pseudomonadota</taxon>
        <taxon>Alphaproteobacteria</taxon>
        <taxon>Sphingomonadales</taxon>
        <taxon>Sphingomonadaceae</taxon>
        <taxon>Sphingorhabdus</taxon>
    </lineage>
</organism>
<accession>A0A1L3JBZ3</accession>
<dbReference type="HAMAP" id="MF_00258">
    <property type="entry name" value="Glu_racemase"/>
    <property type="match status" value="1"/>
</dbReference>
<dbReference type="InterPro" id="IPR001920">
    <property type="entry name" value="Asp/Glu_race"/>
</dbReference>
<dbReference type="PANTHER" id="PTHR21198">
    <property type="entry name" value="GLUTAMATE RACEMASE"/>
    <property type="match status" value="1"/>
</dbReference>
<keyword evidence="5 7" id="KW-0413">Isomerase</keyword>
<dbReference type="GO" id="GO:0008881">
    <property type="term" value="F:glutamate racemase activity"/>
    <property type="evidence" value="ECO:0007669"/>
    <property type="project" value="UniProtKB-UniRule"/>
</dbReference>
<proteinExistence type="inferred from homology"/>
<evidence type="ECO:0000313" key="8">
    <source>
        <dbReference type="EMBL" id="APG62642.1"/>
    </source>
</evidence>
<dbReference type="GO" id="GO:0009252">
    <property type="term" value="P:peptidoglycan biosynthetic process"/>
    <property type="evidence" value="ECO:0007669"/>
    <property type="project" value="UniProtKB-UniRule"/>
</dbReference>
<dbReference type="Pfam" id="PF01177">
    <property type="entry name" value="Asp_Glu_race"/>
    <property type="match status" value="1"/>
</dbReference>
<dbReference type="Proteomes" id="UP000242561">
    <property type="component" value="Chromosome"/>
</dbReference>
<keyword evidence="6 7" id="KW-0961">Cell wall biogenesis/degradation</keyword>
<keyword evidence="3 7" id="KW-0133">Cell shape</keyword>
<evidence type="ECO:0000256" key="1">
    <source>
        <dbReference type="ARBA" id="ARBA00001602"/>
    </source>
</evidence>
<dbReference type="EC" id="5.1.1.3" evidence="2 7"/>
<protein>
    <recommendedName>
        <fullName evidence="2 7">Glutamate racemase</fullName>
        <ecNumber evidence="2 7">5.1.1.3</ecNumber>
    </recommendedName>
</protein>
<comment type="similarity">
    <text evidence="7">Belongs to the aspartate/glutamate racemases family.</text>
</comment>
<dbReference type="SUPFAM" id="SSF53681">
    <property type="entry name" value="Aspartate/glutamate racemase"/>
    <property type="match status" value="2"/>
</dbReference>
<reference evidence="8 9" key="1">
    <citation type="submission" date="2016-11" db="EMBL/GenBank/DDBJ databases">
        <title>Sphingorhabdus sp. LPB0140, isolated from marine environment.</title>
        <authorList>
            <person name="Kim E."/>
            <person name="Yi H."/>
        </authorList>
    </citation>
    <scope>NUCLEOTIDE SEQUENCE [LARGE SCALE GENOMIC DNA]</scope>
    <source>
        <strain evidence="8 9">LPB0140</strain>
    </source>
</reference>
<gene>
    <name evidence="7" type="primary">murI</name>
    <name evidence="8" type="ORF">LPB140_07400</name>
</gene>
<dbReference type="PANTHER" id="PTHR21198:SF2">
    <property type="entry name" value="GLUTAMATE RACEMASE"/>
    <property type="match status" value="1"/>
</dbReference>
<feature type="binding site" evidence="7">
    <location>
        <begin position="18"/>
        <end position="19"/>
    </location>
    <ligand>
        <name>substrate</name>
    </ligand>
</feature>
<evidence type="ECO:0000256" key="6">
    <source>
        <dbReference type="ARBA" id="ARBA00023316"/>
    </source>
</evidence>
<evidence type="ECO:0000256" key="7">
    <source>
        <dbReference type="HAMAP-Rule" id="MF_00258"/>
    </source>
</evidence>
<dbReference type="InterPro" id="IPR015942">
    <property type="entry name" value="Asp/Glu/hydantoin_racemase"/>
</dbReference>
<dbReference type="KEGG" id="sphl:LPB140_07400"/>
<dbReference type="Gene3D" id="3.40.50.1860">
    <property type="match status" value="2"/>
</dbReference>
<dbReference type="InterPro" id="IPR033134">
    <property type="entry name" value="Asp/Glu_racemase_AS_2"/>
</dbReference>
<comment type="catalytic activity">
    <reaction evidence="1 7">
        <text>L-glutamate = D-glutamate</text>
        <dbReference type="Rhea" id="RHEA:12813"/>
        <dbReference type="ChEBI" id="CHEBI:29985"/>
        <dbReference type="ChEBI" id="CHEBI:29986"/>
        <dbReference type="EC" id="5.1.1.3"/>
    </reaction>
</comment>
<dbReference type="STRING" id="1913578.LPB140_07400"/>
<evidence type="ECO:0000256" key="3">
    <source>
        <dbReference type="ARBA" id="ARBA00022960"/>
    </source>
</evidence>
<dbReference type="RefSeq" id="WP_232223375.1">
    <property type="nucleotide sequence ID" value="NZ_CP018154.1"/>
</dbReference>
<feature type="active site" description="Proton donor/acceptor" evidence="7">
    <location>
        <position position="82"/>
    </location>
</feature>
<evidence type="ECO:0000256" key="2">
    <source>
        <dbReference type="ARBA" id="ARBA00013090"/>
    </source>
</evidence>
<keyword evidence="9" id="KW-1185">Reference proteome</keyword>
<feature type="binding site" evidence="7">
    <location>
        <begin position="83"/>
        <end position="84"/>
    </location>
    <ligand>
        <name>substrate</name>
    </ligand>
</feature>
<dbReference type="EMBL" id="CP018154">
    <property type="protein sequence ID" value="APG62642.1"/>
    <property type="molecule type" value="Genomic_DNA"/>
</dbReference>
<comment type="function">
    <text evidence="7">Provides the (R)-glutamate required for cell wall biosynthesis.</text>
</comment>
<evidence type="ECO:0000256" key="4">
    <source>
        <dbReference type="ARBA" id="ARBA00022984"/>
    </source>
</evidence>
<dbReference type="AlphaFoldDB" id="A0A1L3JBZ3"/>
<dbReference type="NCBIfam" id="TIGR00067">
    <property type="entry name" value="glut_race"/>
    <property type="match status" value="1"/>
</dbReference>